<name>A0AAV3PXC8_LITER</name>
<evidence type="ECO:0000256" key="1">
    <source>
        <dbReference type="SAM" id="MobiDB-lite"/>
    </source>
</evidence>
<comment type="caution">
    <text evidence="2">The sequence shown here is derived from an EMBL/GenBank/DDBJ whole genome shotgun (WGS) entry which is preliminary data.</text>
</comment>
<protein>
    <submittedName>
        <fullName evidence="2">Uncharacterized protein</fullName>
    </submittedName>
</protein>
<dbReference type="EMBL" id="BAABME010002801">
    <property type="protein sequence ID" value="GAA0156174.1"/>
    <property type="molecule type" value="Genomic_DNA"/>
</dbReference>
<dbReference type="Proteomes" id="UP001454036">
    <property type="component" value="Unassembled WGS sequence"/>
</dbReference>
<proteinExistence type="predicted"/>
<evidence type="ECO:0000313" key="3">
    <source>
        <dbReference type="Proteomes" id="UP001454036"/>
    </source>
</evidence>
<sequence length="166" mass="17596">MKPATEQVMTFVINTTTKGTPDYKSRFLPNATPNRGQGAARGTSGAARPRTAEARAVTCSTVMGSGRSSVGATWIQTADSILGVTSEQVQQLFSLLGSSSKQPSNDQLIGECLSRLWVLDSGASNHVMANLSLLSNLHDMPPCTVNLPDGGKVESLNVERSDNLFL</sequence>
<organism evidence="2 3">
    <name type="scientific">Lithospermum erythrorhizon</name>
    <name type="common">Purple gromwell</name>
    <name type="synonym">Lithospermum officinale var. erythrorhizon</name>
    <dbReference type="NCBI Taxonomy" id="34254"/>
    <lineage>
        <taxon>Eukaryota</taxon>
        <taxon>Viridiplantae</taxon>
        <taxon>Streptophyta</taxon>
        <taxon>Embryophyta</taxon>
        <taxon>Tracheophyta</taxon>
        <taxon>Spermatophyta</taxon>
        <taxon>Magnoliopsida</taxon>
        <taxon>eudicotyledons</taxon>
        <taxon>Gunneridae</taxon>
        <taxon>Pentapetalae</taxon>
        <taxon>asterids</taxon>
        <taxon>lamiids</taxon>
        <taxon>Boraginales</taxon>
        <taxon>Boraginaceae</taxon>
        <taxon>Boraginoideae</taxon>
        <taxon>Lithospermeae</taxon>
        <taxon>Lithospermum</taxon>
    </lineage>
</organism>
<dbReference type="AlphaFoldDB" id="A0AAV3PXC8"/>
<accession>A0AAV3PXC8</accession>
<reference evidence="2 3" key="1">
    <citation type="submission" date="2024-01" db="EMBL/GenBank/DDBJ databases">
        <title>The complete chloroplast genome sequence of Lithospermum erythrorhizon: insights into the phylogenetic relationship among Boraginaceae species and the maternal lineages of purple gromwells.</title>
        <authorList>
            <person name="Okada T."/>
            <person name="Watanabe K."/>
        </authorList>
    </citation>
    <scope>NUCLEOTIDE SEQUENCE [LARGE SCALE GENOMIC DNA]</scope>
</reference>
<feature type="region of interest" description="Disordered" evidence="1">
    <location>
        <begin position="22"/>
        <end position="53"/>
    </location>
</feature>
<keyword evidence="3" id="KW-1185">Reference proteome</keyword>
<evidence type="ECO:0000313" key="2">
    <source>
        <dbReference type="EMBL" id="GAA0156174.1"/>
    </source>
</evidence>
<gene>
    <name evidence="2" type="ORF">LIER_13727</name>
</gene>